<sequence length="261" mass="29312">MAATLVGGAFLSASVQTMIDKLTSTEFRDFINNKKLNVSLLKQLQTTLLVLQAVLDDAEEKQINNPSVRQWLDGLKDAIYDAEDLLNKISYESLRCKVENTEASNKTNQVWNFLSSPFKNFYGEINSQMKIMCDSLQLFAQHKDIIGLQITKTGRVSCRTPSSSVVNHSIMVGRIDDKETIMKMLLSDDNNKLGVVAILGMGGVGKTTLAQMVYNHEKFQEHFDLKAWACVSDDFDILRVTKTLLESVTSKAWESNNLDFL</sequence>
<evidence type="ECO:0000313" key="8">
    <source>
        <dbReference type="Proteomes" id="UP000236291"/>
    </source>
</evidence>
<name>A0A2K3LKV8_TRIPR</name>
<evidence type="ECO:0000256" key="2">
    <source>
        <dbReference type="ARBA" id="ARBA00022741"/>
    </source>
</evidence>
<proteinExistence type="predicted"/>
<keyword evidence="4" id="KW-0067">ATP-binding</keyword>
<dbReference type="InterPro" id="IPR027417">
    <property type="entry name" value="P-loop_NTPase"/>
</dbReference>
<dbReference type="GO" id="GO:0006952">
    <property type="term" value="P:defense response"/>
    <property type="evidence" value="ECO:0007669"/>
    <property type="project" value="UniProtKB-KW"/>
</dbReference>
<dbReference type="STRING" id="57577.A0A2K3LKV8"/>
<protein>
    <submittedName>
        <fullName evidence="7">CC-NBS-LRR resistance protein</fullName>
    </submittedName>
</protein>
<dbReference type="PANTHER" id="PTHR36766:SF40">
    <property type="entry name" value="DISEASE RESISTANCE PROTEIN RGA3"/>
    <property type="match status" value="1"/>
</dbReference>
<evidence type="ECO:0000313" key="7">
    <source>
        <dbReference type="EMBL" id="PNX79175.1"/>
    </source>
</evidence>
<comment type="caution">
    <text evidence="7">The sequence shown here is derived from an EMBL/GenBank/DDBJ whole genome shotgun (WGS) entry which is preliminary data.</text>
</comment>
<accession>A0A2K3LKV8</accession>
<evidence type="ECO:0000256" key="3">
    <source>
        <dbReference type="ARBA" id="ARBA00022821"/>
    </source>
</evidence>
<dbReference type="PANTHER" id="PTHR36766">
    <property type="entry name" value="PLANT BROAD-SPECTRUM MILDEW RESISTANCE PROTEIN RPW8"/>
    <property type="match status" value="1"/>
</dbReference>
<dbReference type="AlphaFoldDB" id="A0A2K3LKV8"/>
<dbReference type="Gene3D" id="3.40.50.300">
    <property type="entry name" value="P-loop containing nucleotide triphosphate hydrolases"/>
    <property type="match status" value="1"/>
</dbReference>
<dbReference type="Gene3D" id="1.20.5.4130">
    <property type="match status" value="1"/>
</dbReference>
<evidence type="ECO:0000259" key="5">
    <source>
        <dbReference type="Pfam" id="PF00931"/>
    </source>
</evidence>
<dbReference type="InterPro" id="IPR041118">
    <property type="entry name" value="Rx_N"/>
</dbReference>
<dbReference type="Pfam" id="PF18052">
    <property type="entry name" value="Rx_N"/>
    <property type="match status" value="1"/>
</dbReference>
<gene>
    <name evidence="7" type="ORF">L195_g035159</name>
</gene>
<dbReference type="SUPFAM" id="SSF52540">
    <property type="entry name" value="P-loop containing nucleoside triphosphate hydrolases"/>
    <property type="match status" value="1"/>
</dbReference>
<organism evidence="7 8">
    <name type="scientific">Trifolium pratense</name>
    <name type="common">Red clover</name>
    <dbReference type="NCBI Taxonomy" id="57577"/>
    <lineage>
        <taxon>Eukaryota</taxon>
        <taxon>Viridiplantae</taxon>
        <taxon>Streptophyta</taxon>
        <taxon>Embryophyta</taxon>
        <taxon>Tracheophyta</taxon>
        <taxon>Spermatophyta</taxon>
        <taxon>Magnoliopsida</taxon>
        <taxon>eudicotyledons</taxon>
        <taxon>Gunneridae</taxon>
        <taxon>Pentapetalae</taxon>
        <taxon>rosids</taxon>
        <taxon>fabids</taxon>
        <taxon>Fabales</taxon>
        <taxon>Fabaceae</taxon>
        <taxon>Papilionoideae</taxon>
        <taxon>50 kb inversion clade</taxon>
        <taxon>NPAAA clade</taxon>
        <taxon>Hologalegina</taxon>
        <taxon>IRL clade</taxon>
        <taxon>Trifolieae</taxon>
        <taxon>Trifolium</taxon>
    </lineage>
</organism>
<evidence type="ECO:0000259" key="6">
    <source>
        <dbReference type="Pfam" id="PF18052"/>
    </source>
</evidence>
<keyword evidence="2" id="KW-0547">Nucleotide-binding</keyword>
<evidence type="ECO:0000256" key="4">
    <source>
        <dbReference type="ARBA" id="ARBA00022840"/>
    </source>
</evidence>
<reference evidence="7 8" key="2">
    <citation type="journal article" date="2017" name="Front. Plant Sci.">
        <title>Gene Classification and Mining of Molecular Markers Useful in Red Clover (Trifolium pratense) Breeding.</title>
        <authorList>
            <person name="Istvanek J."/>
            <person name="Dluhosova J."/>
            <person name="Dluhos P."/>
            <person name="Patkova L."/>
            <person name="Nedelnik J."/>
            <person name="Repkova J."/>
        </authorList>
    </citation>
    <scope>NUCLEOTIDE SEQUENCE [LARGE SCALE GENOMIC DNA]</scope>
    <source>
        <strain evidence="8">cv. Tatra</strain>
        <tissue evidence="7">Young leaves</tissue>
    </source>
</reference>
<feature type="non-terminal residue" evidence="7">
    <location>
        <position position="261"/>
    </location>
</feature>
<dbReference type="GO" id="GO:0005524">
    <property type="term" value="F:ATP binding"/>
    <property type="evidence" value="ECO:0007669"/>
    <property type="project" value="UniProtKB-KW"/>
</dbReference>
<keyword evidence="1" id="KW-0677">Repeat</keyword>
<reference evidence="7 8" key="1">
    <citation type="journal article" date="2014" name="Am. J. Bot.">
        <title>Genome assembly and annotation for red clover (Trifolium pratense; Fabaceae).</title>
        <authorList>
            <person name="Istvanek J."/>
            <person name="Jaros M."/>
            <person name="Krenek A."/>
            <person name="Repkova J."/>
        </authorList>
    </citation>
    <scope>NUCLEOTIDE SEQUENCE [LARGE SCALE GENOMIC DNA]</scope>
    <source>
        <strain evidence="8">cv. Tatra</strain>
        <tissue evidence="7">Young leaves</tissue>
    </source>
</reference>
<dbReference type="InterPro" id="IPR002182">
    <property type="entry name" value="NB-ARC"/>
</dbReference>
<dbReference type="Pfam" id="PF00931">
    <property type="entry name" value="NB-ARC"/>
    <property type="match status" value="1"/>
</dbReference>
<feature type="domain" description="NB-ARC" evidence="5">
    <location>
        <begin position="177"/>
        <end position="254"/>
    </location>
</feature>
<feature type="domain" description="Disease resistance N-terminal" evidence="6">
    <location>
        <begin position="15"/>
        <end position="103"/>
    </location>
</feature>
<keyword evidence="3" id="KW-0611">Plant defense</keyword>
<dbReference type="EMBL" id="ASHM01035436">
    <property type="protein sequence ID" value="PNX79175.1"/>
    <property type="molecule type" value="Genomic_DNA"/>
</dbReference>
<evidence type="ECO:0000256" key="1">
    <source>
        <dbReference type="ARBA" id="ARBA00022737"/>
    </source>
</evidence>
<dbReference type="GO" id="GO:0043531">
    <property type="term" value="F:ADP binding"/>
    <property type="evidence" value="ECO:0007669"/>
    <property type="project" value="InterPro"/>
</dbReference>
<dbReference type="Proteomes" id="UP000236291">
    <property type="component" value="Unassembled WGS sequence"/>
</dbReference>